<dbReference type="GeneID" id="65916152"/>
<evidence type="ECO:0000256" key="2">
    <source>
        <dbReference type="ARBA" id="ARBA00023277"/>
    </source>
</evidence>
<dbReference type="GO" id="GO:0005737">
    <property type="term" value="C:cytoplasm"/>
    <property type="evidence" value="ECO:0007669"/>
    <property type="project" value="InterPro"/>
</dbReference>
<dbReference type="PANTHER" id="PTHR36120:SF1">
    <property type="entry name" value="L-FUCOSE ISOMERASE C-TERMINAL DOMAIN-CONTAINING PROTEIN"/>
    <property type="match status" value="1"/>
</dbReference>
<accession>A0A0R1EZ97</accession>
<organism evidence="4 5">
    <name type="scientific">Loigolactobacillus coryniformis subsp. coryniformis KCTC 3167 = DSM 20001</name>
    <dbReference type="NCBI Taxonomy" id="913848"/>
    <lineage>
        <taxon>Bacteria</taxon>
        <taxon>Bacillati</taxon>
        <taxon>Bacillota</taxon>
        <taxon>Bacilli</taxon>
        <taxon>Lactobacillales</taxon>
        <taxon>Lactobacillaceae</taxon>
        <taxon>Loigolactobacillus</taxon>
    </lineage>
</organism>
<dbReference type="PANTHER" id="PTHR36120">
    <property type="entry name" value="FUCOSE ISOMERASE"/>
    <property type="match status" value="1"/>
</dbReference>
<dbReference type="GO" id="GO:0005996">
    <property type="term" value="P:monosaccharide metabolic process"/>
    <property type="evidence" value="ECO:0007669"/>
    <property type="project" value="InterPro"/>
</dbReference>
<dbReference type="InterPro" id="IPR009015">
    <property type="entry name" value="Fucose_isomerase_N/cen_sf"/>
</dbReference>
<dbReference type="GO" id="GO:0016861">
    <property type="term" value="F:intramolecular oxidoreductase activity, interconverting aldoses and ketoses"/>
    <property type="evidence" value="ECO:0007669"/>
    <property type="project" value="InterPro"/>
</dbReference>
<reference evidence="4 5" key="1">
    <citation type="journal article" date="2015" name="Genome Announc.">
        <title>Expanding the biotechnology potential of lactobacilli through comparative genomics of 213 strains and associated genera.</title>
        <authorList>
            <person name="Sun Z."/>
            <person name="Harris H.M."/>
            <person name="McCann A."/>
            <person name="Guo C."/>
            <person name="Argimon S."/>
            <person name="Zhang W."/>
            <person name="Yang X."/>
            <person name="Jeffery I.B."/>
            <person name="Cooney J.C."/>
            <person name="Kagawa T.F."/>
            <person name="Liu W."/>
            <person name="Song Y."/>
            <person name="Salvetti E."/>
            <person name="Wrobel A."/>
            <person name="Rasinkangas P."/>
            <person name="Parkhill J."/>
            <person name="Rea M.C."/>
            <person name="O'Sullivan O."/>
            <person name="Ritari J."/>
            <person name="Douillard F.P."/>
            <person name="Paul Ross R."/>
            <person name="Yang R."/>
            <person name="Briner A.E."/>
            <person name="Felis G.E."/>
            <person name="de Vos W.M."/>
            <person name="Barrangou R."/>
            <person name="Klaenhammer T.R."/>
            <person name="Caufield P.W."/>
            <person name="Cui Y."/>
            <person name="Zhang H."/>
            <person name="O'Toole P.W."/>
        </authorList>
    </citation>
    <scope>NUCLEOTIDE SEQUENCE [LARGE SCALE GENOMIC DNA]</scope>
    <source>
        <strain evidence="4 5">DSM 20001</strain>
    </source>
</reference>
<dbReference type="EMBL" id="AZCN01000082">
    <property type="protein sequence ID" value="KRK14446.1"/>
    <property type="molecule type" value="Genomic_DNA"/>
</dbReference>
<dbReference type="SUPFAM" id="SSF50443">
    <property type="entry name" value="FucI/AraA C-terminal domain-like"/>
    <property type="match status" value="1"/>
</dbReference>
<dbReference type="RefSeq" id="WP_010009381.1">
    <property type="nucleotide sequence ID" value="NZ_AZCN01000082.1"/>
</dbReference>
<dbReference type="InterPro" id="IPR015888">
    <property type="entry name" value="Fuc_isomerase_C"/>
</dbReference>
<dbReference type="InterPro" id="IPR004216">
    <property type="entry name" value="Fuc/Ara_isomerase_C"/>
</dbReference>
<feature type="domain" description="L-fucose isomerase C-terminal" evidence="3">
    <location>
        <begin position="358"/>
        <end position="441"/>
    </location>
</feature>
<proteinExistence type="predicted"/>
<dbReference type="PATRIC" id="fig|913848.6.peg.2450"/>
<dbReference type="Pfam" id="PF02952">
    <property type="entry name" value="Fucose_iso_C"/>
    <property type="match status" value="1"/>
</dbReference>
<keyword evidence="1" id="KW-0413">Isomerase</keyword>
<dbReference type="AlphaFoldDB" id="A0A0R1EZ97"/>
<evidence type="ECO:0000259" key="3">
    <source>
        <dbReference type="Pfam" id="PF02952"/>
    </source>
</evidence>
<keyword evidence="2" id="KW-0119">Carbohydrate metabolism</keyword>
<protein>
    <recommendedName>
        <fullName evidence="3">L-fucose isomerase C-terminal domain-containing protein</fullName>
    </recommendedName>
</protein>
<gene>
    <name evidence="4" type="ORF">FD22_GL002401</name>
</gene>
<name>A0A0R1EZ97_9LACO</name>
<comment type="caution">
    <text evidence="4">The sequence shown here is derived from an EMBL/GenBank/DDBJ whole genome shotgun (WGS) entry which is preliminary data.</text>
</comment>
<dbReference type="Proteomes" id="UP000051181">
    <property type="component" value="Unassembled WGS sequence"/>
</dbReference>
<sequence>MAIRVLYLPAARLTFDGELAKKVFQESQKVLASIKNVALTSPDGLLSDPDDLTKFIQSHGTTYDLVVFQDITFVDGEFINNTIDLVDAPVIIWGVREPSVGGRLRLNTLTGVMSTANTLQTNNRRYLYLIGNPSDAETVQKLEKQIDVLNLVHRLKSMNIGVVGKYPNGFFFSDTNNQVLHDTFGISIKNYELNDWFDESRKIKAADYQNELQFAEKNIVGLNKTDDTVKHFAQFTTVAKKHINDDQLNTIAMRCWPDFFEQLHAAPCGVFSQLTDQGFPTACEADIHGSLSMYILQELTHGTAPYLGDVVNFIPEDNSIIMWHCGFSPYSLANQKTGAQAGVHPNRKIGLAMDFGLKPGKVTLFRVSYTPKGYRFIITSGEVLDKDNLYNGTSAQIKLDPDVNQFLDQSIKEGYEPHFALVYGDVTEQLAAMGHILNLNTIQI</sequence>
<evidence type="ECO:0000313" key="5">
    <source>
        <dbReference type="Proteomes" id="UP000051181"/>
    </source>
</evidence>
<dbReference type="SUPFAM" id="SSF53743">
    <property type="entry name" value="FucI/AraA N-terminal and middle domains"/>
    <property type="match status" value="1"/>
</dbReference>
<dbReference type="eggNOG" id="COG2407">
    <property type="taxonomic scope" value="Bacteria"/>
</dbReference>
<evidence type="ECO:0000256" key="1">
    <source>
        <dbReference type="ARBA" id="ARBA00023235"/>
    </source>
</evidence>
<evidence type="ECO:0000313" key="4">
    <source>
        <dbReference type="EMBL" id="KRK14446.1"/>
    </source>
</evidence>